<dbReference type="OrthoDB" id="185373at2759"/>
<dbReference type="NCBIfam" id="TIGR00756">
    <property type="entry name" value="PPR"/>
    <property type="match status" value="4"/>
</dbReference>
<gene>
    <name evidence="4" type="ORF">TSUD_171630</name>
</gene>
<proteinExistence type="inferred from homology"/>
<sequence length="269" mass="30426">MEKAWLFFNWASRIKGFKHDQFTYTTMLNIFGEAGRISSMKHVFNHMQEKGIRVDSVTYTSMMHWLSSSGNVDEAIALWDEMKSKGCFPTVVSYTAFIKILFDNHKVKEATAVYKEMIHSGSVPNCYTYTVLMDHLIASGKCKDALEIFEKMQEAGVQPDKAACNILVEKCSKVGAMEALKIAGESNTLLRQVNPHFYLDCSFRKKANDSNTVIADNSASIDKELLYVLLKNNNLVAIDHLLQGMMDKKISLDNKFISTIIECNNGNKY</sequence>
<dbReference type="Proteomes" id="UP000242715">
    <property type="component" value="Unassembled WGS sequence"/>
</dbReference>
<dbReference type="Pfam" id="PF01535">
    <property type="entry name" value="PPR"/>
    <property type="match status" value="1"/>
</dbReference>
<reference evidence="5" key="1">
    <citation type="journal article" date="2017" name="Front. Plant Sci.">
        <title>Climate Clever Clovers: New Paradigm to Reduce the Environmental Footprint of Ruminants by Breeding Low Methanogenic Forages Utilizing Haplotype Variation.</title>
        <authorList>
            <person name="Kaur P."/>
            <person name="Appels R."/>
            <person name="Bayer P.E."/>
            <person name="Keeble-Gagnere G."/>
            <person name="Wang J."/>
            <person name="Hirakawa H."/>
            <person name="Shirasawa K."/>
            <person name="Vercoe P."/>
            <person name="Stefanova K."/>
            <person name="Durmic Z."/>
            <person name="Nichols P."/>
            <person name="Revell C."/>
            <person name="Isobe S.N."/>
            <person name="Edwards D."/>
            <person name="Erskine W."/>
        </authorList>
    </citation>
    <scope>NUCLEOTIDE SEQUENCE [LARGE SCALE GENOMIC DNA]</scope>
    <source>
        <strain evidence="5">cv. Daliak</strain>
    </source>
</reference>
<comment type="similarity">
    <text evidence="1">Belongs to the PPR family. P subfamily.</text>
</comment>
<feature type="repeat" description="PPR" evidence="3">
    <location>
        <begin position="55"/>
        <end position="89"/>
    </location>
</feature>
<keyword evidence="2" id="KW-0677">Repeat</keyword>
<dbReference type="PROSITE" id="PS51375">
    <property type="entry name" value="PPR"/>
    <property type="match status" value="4"/>
</dbReference>
<dbReference type="PANTHER" id="PTHR47447:SF27">
    <property type="entry name" value="PENTACOTRIPEPTIDE-REPEAT REGION OF PRORP DOMAIN-CONTAINING PROTEIN"/>
    <property type="match status" value="1"/>
</dbReference>
<dbReference type="Pfam" id="PF13041">
    <property type="entry name" value="PPR_2"/>
    <property type="match status" value="2"/>
</dbReference>
<protein>
    <recommendedName>
        <fullName evidence="6">Pentacotripeptide-repeat region of PRORP domain-containing protein</fullName>
    </recommendedName>
</protein>
<dbReference type="AlphaFoldDB" id="A0A2Z6LKM3"/>
<evidence type="ECO:0000313" key="4">
    <source>
        <dbReference type="EMBL" id="GAU17775.1"/>
    </source>
</evidence>
<feature type="repeat" description="PPR" evidence="3">
    <location>
        <begin position="125"/>
        <end position="159"/>
    </location>
</feature>
<evidence type="ECO:0000256" key="2">
    <source>
        <dbReference type="ARBA" id="ARBA00022737"/>
    </source>
</evidence>
<keyword evidence="5" id="KW-1185">Reference proteome</keyword>
<organism evidence="4 5">
    <name type="scientific">Trifolium subterraneum</name>
    <name type="common">Subterranean clover</name>
    <dbReference type="NCBI Taxonomy" id="3900"/>
    <lineage>
        <taxon>Eukaryota</taxon>
        <taxon>Viridiplantae</taxon>
        <taxon>Streptophyta</taxon>
        <taxon>Embryophyta</taxon>
        <taxon>Tracheophyta</taxon>
        <taxon>Spermatophyta</taxon>
        <taxon>Magnoliopsida</taxon>
        <taxon>eudicotyledons</taxon>
        <taxon>Gunneridae</taxon>
        <taxon>Pentapetalae</taxon>
        <taxon>rosids</taxon>
        <taxon>fabids</taxon>
        <taxon>Fabales</taxon>
        <taxon>Fabaceae</taxon>
        <taxon>Papilionoideae</taxon>
        <taxon>50 kb inversion clade</taxon>
        <taxon>NPAAA clade</taxon>
        <taxon>Hologalegina</taxon>
        <taxon>IRL clade</taxon>
        <taxon>Trifolieae</taxon>
        <taxon>Trifolium</taxon>
    </lineage>
</organism>
<dbReference type="InterPro" id="IPR011990">
    <property type="entry name" value="TPR-like_helical_dom_sf"/>
</dbReference>
<dbReference type="InterPro" id="IPR002885">
    <property type="entry name" value="PPR_rpt"/>
</dbReference>
<name>A0A2Z6LKM3_TRISU</name>
<evidence type="ECO:0008006" key="6">
    <source>
        <dbReference type="Google" id="ProtNLM"/>
    </source>
</evidence>
<dbReference type="PANTHER" id="PTHR47447">
    <property type="entry name" value="OS03G0856100 PROTEIN"/>
    <property type="match status" value="1"/>
</dbReference>
<feature type="repeat" description="PPR" evidence="3">
    <location>
        <begin position="20"/>
        <end position="54"/>
    </location>
</feature>
<accession>A0A2Z6LKM3</accession>
<dbReference type="EMBL" id="DF973176">
    <property type="protein sequence ID" value="GAU17775.1"/>
    <property type="molecule type" value="Genomic_DNA"/>
</dbReference>
<evidence type="ECO:0000313" key="5">
    <source>
        <dbReference type="Proteomes" id="UP000242715"/>
    </source>
</evidence>
<evidence type="ECO:0000256" key="1">
    <source>
        <dbReference type="ARBA" id="ARBA00007626"/>
    </source>
</evidence>
<feature type="repeat" description="PPR" evidence="3">
    <location>
        <begin position="90"/>
        <end position="124"/>
    </location>
</feature>
<evidence type="ECO:0000256" key="3">
    <source>
        <dbReference type="PROSITE-ProRule" id="PRU00708"/>
    </source>
</evidence>
<dbReference type="Gene3D" id="1.25.40.10">
    <property type="entry name" value="Tetratricopeptide repeat domain"/>
    <property type="match status" value="2"/>
</dbReference>